<protein>
    <submittedName>
        <fullName evidence="2">Uncharacterized protein</fullName>
    </submittedName>
</protein>
<dbReference type="EMBL" id="SRLO01000156">
    <property type="protein sequence ID" value="TNN70984.1"/>
    <property type="molecule type" value="Genomic_DNA"/>
</dbReference>
<organism evidence="2 3">
    <name type="scientific">Liparis tanakae</name>
    <name type="common">Tanaka's snailfish</name>
    <dbReference type="NCBI Taxonomy" id="230148"/>
    <lineage>
        <taxon>Eukaryota</taxon>
        <taxon>Metazoa</taxon>
        <taxon>Chordata</taxon>
        <taxon>Craniata</taxon>
        <taxon>Vertebrata</taxon>
        <taxon>Euteleostomi</taxon>
        <taxon>Actinopterygii</taxon>
        <taxon>Neopterygii</taxon>
        <taxon>Teleostei</taxon>
        <taxon>Neoteleostei</taxon>
        <taxon>Acanthomorphata</taxon>
        <taxon>Eupercaria</taxon>
        <taxon>Perciformes</taxon>
        <taxon>Cottioidei</taxon>
        <taxon>Cottales</taxon>
        <taxon>Liparidae</taxon>
        <taxon>Liparis</taxon>
    </lineage>
</organism>
<feature type="compositionally biased region" description="Polar residues" evidence="1">
    <location>
        <begin position="110"/>
        <end position="119"/>
    </location>
</feature>
<name>A0A4Z2I129_9TELE</name>
<feature type="region of interest" description="Disordered" evidence="1">
    <location>
        <begin position="1"/>
        <end position="38"/>
    </location>
</feature>
<proteinExistence type="predicted"/>
<sequence>MWRQRRGVQRRWDPFPSAKSRRLNGPAAGGWCLSSDLPGVRVDVRGCRRPLQPRASPLGPPDGQKKLQVAVQKRNASSPALSEEPQELILPVASSGEPPLREDRPPPPVTQSCSCSRQRLASPRDSRTRLLTSSDSSRTLSAKPTSCSYVACALTSGGQDDWSFGGRHESLDGCEETNVVIKYDINLGGRGQTRPMSDVAVFLFFGAIGSEPGGGWLPDPSPSGLSDGEDLLA</sequence>
<evidence type="ECO:0000256" key="1">
    <source>
        <dbReference type="SAM" id="MobiDB-lite"/>
    </source>
</evidence>
<dbReference type="AlphaFoldDB" id="A0A4Z2I129"/>
<evidence type="ECO:0000313" key="3">
    <source>
        <dbReference type="Proteomes" id="UP000314294"/>
    </source>
</evidence>
<dbReference type="Proteomes" id="UP000314294">
    <property type="component" value="Unassembled WGS sequence"/>
</dbReference>
<keyword evidence="3" id="KW-1185">Reference proteome</keyword>
<feature type="compositionally biased region" description="Low complexity" evidence="1">
    <location>
        <begin position="129"/>
        <end position="141"/>
    </location>
</feature>
<evidence type="ECO:0000313" key="2">
    <source>
        <dbReference type="EMBL" id="TNN70984.1"/>
    </source>
</evidence>
<accession>A0A4Z2I129</accession>
<feature type="region of interest" description="Disordered" evidence="1">
    <location>
        <begin position="214"/>
        <end position="233"/>
    </location>
</feature>
<feature type="region of interest" description="Disordered" evidence="1">
    <location>
        <begin position="94"/>
        <end position="142"/>
    </location>
</feature>
<reference evidence="2 3" key="1">
    <citation type="submission" date="2019-03" db="EMBL/GenBank/DDBJ databases">
        <title>First draft genome of Liparis tanakae, snailfish: a comprehensive survey of snailfish specific genes.</title>
        <authorList>
            <person name="Kim W."/>
            <person name="Song I."/>
            <person name="Jeong J.-H."/>
            <person name="Kim D."/>
            <person name="Kim S."/>
            <person name="Ryu S."/>
            <person name="Song J.Y."/>
            <person name="Lee S.K."/>
        </authorList>
    </citation>
    <scope>NUCLEOTIDE SEQUENCE [LARGE SCALE GENOMIC DNA]</scope>
    <source>
        <tissue evidence="2">Muscle</tissue>
    </source>
</reference>
<comment type="caution">
    <text evidence="2">The sequence shown here is derived from an EMBL/GenBank/DDBJ whole genome shotgun (WGS) entry which is preliminary data.</text>
</comment>
<gene>
    <name evidence="2" type="ORF">EYF80_018800</name>
</gene>